<feature type="compositionally biased region" description="Polar residues" evidence="1">
    <location>
        <begin position="20"/>
        <end position="30"/>
    </location>
</feature>
<protein>
    <recommendedName>
        <fullName evidence="2">Heterokaryon incompatibility domain-containing protein</fullName>
    </recommendedName>
</protein>
<dbReference type="InterPro" id="IPR011990">
    <property type="entry name" value="TPR-like_helical_dom_sf"/>
</dbReference>
<dbReference type="AlphaFoldDB" id="A0A084QEL6"/>
<dbReference type="Proteomes" id="UP000028524">
    <property type="component" value="Unassembled WGS sequence"/>
</dbReference>
<dbReference type="STRING" id="1283841.A0A084QEL6"/>
<reference evidence="3 4" key="1">
    <citation type="journal article" date="2014" name="BMC Genomics">
        <title>Comparative genome sequencing reveals chemotype-specific gene clusters in the toxigenic black mold Stachybotrys.</title>
        <authorList>
            <person name="Semeiks J."/>
            <person name="Borek D."/>
            <person name="Otwinowski Z."/>
            <person name="Grishin N.V."/>
        </authorList>
    </citation>
    <scope>NUCLEOTIDE SEQUENCE [LARGE SCALE GENOMIC DNA]</scope>
    <source>
        <strain evidence="3 4">IBT 40285</strain>
    </source>
</reference>
<accession>A0A084QEL6</accession>
<keyword evidence="4" id="KW-1185">Reference proteome</keyword>
<dbReference type="EMBL" id="KL660797">
    <property type="protein sequence ID" value="KFA62401.1"/>
    <property type="molecule type" value="Genomic_DNA"/>
</dbReference>
<gene>
    <name evidence="3" type="ORF">S40285_06407</name>
</gene>
<evidence type="ECO:0000313" key="4">
    <source>
        <dbReference type="Proteomes" id="UP000028524"/>
    </source>
</evidence>
<dbReference type="Gene3D" id="1.25.40.10">
    <property type="entry name" value="Tetratricopeptide repeat domain"/>
    <property type="match status" value="1"/>
</dbReference>
<dbReference type="InterPro" id="IPR010730">
    <property type="entry name" value="HET"/>
</dbReference>
<dbReference type="Pfam" id="PF06985">
    <property type="entry name" value="HET"/>
    <property type="match status" value="1"/>
</dbReference>
<evidence type="ECO:0000313" key="3">
    <source>
        <dbReference type="EMBL" id="KFA62401.1"/>
    </source>
</evidence>
<name>A0A084QEL6_STAC4</name>
<feature type="region of interest" description="Disordered" evidence="1">
    <location>
        <begin position="1"/>
        <end position="30"/>
    </location>
</feature>
<organism evidence="3 4">
    <name type="scientific">Stachybotrys chlorohalonatus (strain IBT 40285)</name>
    <dbReference type="NCBI Taxonomy" id="1283841"/>
    <lineage>
        <taxon>Eukaryota</taxon>
        <taxon>Fungi</taxon>
        <taxon>Dikarya</taxon>
        <taxon>Ascomycota</taxon>
        <taxon>Pezizomycotina</taxon>
        <taxon>Sordariomycetes</taxon>
        <taxon>Hypocreomycetidae</taxon>
        <taxon>Hypocreales</taxon>
        <taxon>Stachybotryaceae</taxon>
        <taxon>Stachybotrys</taxon>
    </lineage>
</organism>
<dbReference type="HOGENOM" id="CLU_328496_0_0_1"/>
<evidence type="ECO:0000256" key="1">
    <source>
        <dbReference type="SAM" id="MobiDB-lite"/>
    </source>
</evidence>
<dbReference type="PANTHER" id="PTHR33112:SF1">
    <property type="entry name" value="HETEROKARYON INCOMPATIBILITY DOMAIN-CONTAINING PROTEIN"/>
    <property type="match status" value="1"/>
</dbReference>
<feature type="domain" description="Heterokaryon incompatibility" evidence="2">
    <location>
        <begin position="202"/>
        <end position="342"/>
    </location>
</feature>
<dbReference type="OrthoDB" id="5428863at2759"/>
<sequence>MDFAGLELPPGPNNADGPLNGNTARSPQDETIQDQKNLCKRCALVDWDQILARQDRIFDESDNQMVLQIERLTPDWVSPGCSLCMLLKSICPASAERLDLTLSTEIEGVCVLAFNRQNLVLTSIPFLGIASMPASEYNGDLLEIRCIDMHRVDYPLIRSWLSNCQREHKEDCGLANSKPVPSLRVINVHTRQLEWATDGCRYSALSYVWGPPEDTVHDFSVGISDTYVLQSVPATVEDSMRVTRELGIDHLWVDRYCIPQHACQQRHDQLRQMDQVYRNAELTIIDGAGKDPTFGLPGVGIRPRVPQPRARVGRHVLASSMNPPSKFAWTSPWSTRAWTYQEGICSRRILIFTEEQVFFHCRMTLRCETASELASSLKTEIFTIGMLDEFPWSIWSHISNYTRKSLTYESDGLDGFLGILRMFQDQPYPVYHCWGLPILPLIYKDASGDTKTTYRSLEESFLASLRWFTYHVETKRREQLPSWTWAGWSGPTGATVFDYNGEEWHQPTFTGHVYFHDGGGSALDFQTAFETYMIHNNSFQLLPVLTIEAWTVELHGKYFPLSSQCDSSAELSGAWCWTGNSGTSDPQDDFRIVLPLHFNWDKIQGVEMLENNGVYKLFGIILDDAILDKAIPESRDHRAQIIVARAREDEFERVGFISASCFMYRSAAGLEQSVEALERGNRCAPDHLRCTLLLNLLNTLRSQYEFRSLPDINGFNRAISTYLEGLDANPTPSNKPKLINGLGASLLDRFTARHSLEDLQHACDAAREAVEESDEGHPVRAVFLDTYAYVLSGLLDCELSRSDVDAVVGDQDTAVRTLKDAADRLSEENSYTSTVYGDLSVALFARFELRGSMADLDLARITVKKALDLLPETSI</sequence>
<proteinExistence type="predicted"/>
<evidence type="ECO:0000259" key="2">
    <source>
        <dbReference type="Pfam" id="PF06985"/>
    </source>
</evidence>
<dbReference type="PANTHER" id="PTHR33112">
    <property type="entry name" value="DOMAIN PROTEIN, PUTATIVE-RELATED"/>
    <property type="match status" value="1"/>
</dbReference>
<dbReference type="InParanoid" id="A0A084QEL6"/>